<organism evidence="2 3">
    <name type="scientific">Macrostomum lignano</name>
    <dbReference type="NCBI Taxonomy" id="282301"/>
    <lineage>
        <taxon>Eukaryota</taxon>
        <taxon>Metazoa</taxon>
        <taxon>Spiralia</taxon>
        <taxon>Lophotrochozoa</taxon>
        <taxon>Platyhelminthes</taxon>
        <taxon>Rhabditophora</taxon>
        <taxon>Macrostomorpha</taxon>
        <taxon>Macrostomida</taxon>
        <taxon>Macrostomidae</taxon>
        <taxon>Macrostomum</taxon>
    </lineage>
</organism>
<proteinExistence type="predicted"/>
<feature type="region of interest" description="Disordered" evidence="1">
    <location>
        <begin position="1"/>
        <end position="24"/>
    </location>
</feature>
<evidence type="ECO:0000313" key="3">
    <source>
        <dbReference type="Proteomes" id="UP000215902"/>
    </source>
</evidence>
<keyword evidence="3" id="KW-1185">Reference proteome</keyword>
<dbReference type="Proteomes" id="UP000215902">
    <property type="component" value="Unassembled WGS sequence"/>
</dbReference>
<dbReference type="EMBL" id="NIVC01001183">
    <property type="protein sequence ID" value="PAA71148.1"/>
    <property type="molecule type" value="Genomic_DNA"/>
</dbReference>
<dbReference type="AlphaFoldDB" id="A0A267FBL4"/>
<protein>
    <submittedName>
        <fullName evidence="2">Uncharacterized protein</fullName>
    </submittedName>
</protein>
<sequence>MKITGRRDRARRGGDRASKLEEQHIQPLRTYPGLEVSTTTVSQTLDKQLITLKCLGRDTDVPVVRNKS</sequence>
<accession>A0A267FBL4</accession>
<comment type="caution">
    <text evidence="2">The sequence shown here is derived from an EMBL/GenBank/DDBJ whole genome shotgun (WGS) entry which is preliminary data.</text>
</comment>
<evidence type="ECO:0000313" key="2">
    <source>
        <dbReference type="EMBL" id="PAA71148.1"/>
    </source>
</evidence>
<gene>
    <name evidence="2" type="ORF">BOX15_Mlig022439g1</name>
</gene>
<reference evidence="2 3" key="1">
    <citation type="submission" date="2017-06" db="EMBL/GenBank/DDBJ databases">
        <title>A platform for efficient transgenesis in Macrostomum lignano, a flatworm model organism for stem cell research.</title>
        <authorList>
            <person name="Berezikov E."/>
        </authorList>
    </citation>
    <scope>NUCLEOTIDE SEQUENCE [LARGE SCALE GENOMIC DNA]</scope>
    <source>
        <strain evidence="2">DV1</strain>
        <tissue evidence="2">Whole organism</tissue>
    </source>
</reference>
<evidence type="ECO:0000256" key="1">
    <source>
        <dbReference type="SAM" id="MobiDB-lite"/>
    </source>
</evidence>
<name>A0A267FBL4_9PLAT</name>